<dbReference type="GeneID" id="106759846"/>
<reference evidence="2" key="2">
    <citation type="submission" date="2025-08" db="UniProtKB">
        <authorList>
            <consortium name="RefSeq"/>
        </authorList>
    </citation>
    <scope>IDENTIFICATION</scope>
    <source>
        <tissue evidence="2">Leaf</tissue>
    </source>
</reference>
<evidence type="ECO:0000313" key="2">
    <source>
        <dbReference type="RefSeq" id="XP_022637082.1"/>
    </source>
</evidence>
<dbReference type="KEGG" id="vra:106759846"/>
<dbReference type="AlphaFoldDB" id="A0A3Q0F3T8"/>
<sequence length="113" mass="12187">MELLFFLYQTHNSLLAEEEATALSTWAVGCMCGTLRLENAKLSAGGDDARKEREVVVLALGAIAEGCINGLLEGTCAICLNSMKPGQGHAILYIYLILGKLFSCTRVTLDQSF</sequence>
<proteinExistence type="predicted"/>
<evidence type="ECO:0000313" key="1">
    <source>
        <dbReference type="Proteomes" id="UP000087766"/>
    </source>
</evidence>
<organism evidence="1 2">
    <name type="scientific">Vigna radiata var. radiata</name>
    <name type="common">Mung bean</name>
    <name type="synonym">Phaseolus aureus</name>
    <dbReference type="NCBI Taxonomy" id="3916"/>
    <lineage>
        <taxon>Eukaryota</taxon>
        <taxon>Viridiplantae</taxon>
        <taxon>Streptophyta</taxon>
        <taxon>Embryophyta</taxon>
        <taxon>Tracheophyta</taxon>
        <taxon>Spermatophyta</taxon>
        <taxon>Magnoliopsida</taxon>
        <taxon>eudicotyledons</taxon>
        <taxon>Gunneridae</taxon>
        <taxon>Pentapetalae</taxon>
        <taxon>rosids</taxon>
        <taxon>fabids</taxon>
        <taxon>Fabales</taxon>
        <taxon>Fabaceae</taxon>
        <taxon>Papilionoideae</taxon>
        <taxon>50 kb inversion clade</taxon>
        <taxon>NPAAA clade</taxon>
        <taxon>indigoferoid/millettioid clade</taxon>
        <taxon>Phaseoleae</taxon>
        <taxon>Vigna</taxon>
    </lineage>
</organism>
<accession>A0A3Q0F3T8</accession>
<gene>
    <name evidence="2" type="primary">LOC106759846</name>
</gene>
<dbReference type="Proteomes" id="UP000087766">
    <property type="component" value="Chromosome 5"/>
</dbReference>
<name>A0A3Q0F3T8_VIGRR</name>
<keyword evidence="1" id="KW-1185">Reference proteome</keyword>
<reference evidence="1" key="1">
    <citation type="journal article" date="2014" name="Nat. Commun.">
        <title>Genome sequence of mungbean and insights into evolution within Vigna species.</title>
        <authorList>
            <person name="Kang Y.J."/>
            <person name="Kim S.K."/>
            <person name="Kim M.Y."/>
            <person name="Lestari P."/>
            <person name="Kim K.H."/>
            <person name="Ha B.K."/>
            <person name="Jun T.H."/>
            <person name="Hwang W.J."/>
            <person name="Lee T."/>
            <person name="Lee J."/>
            <person name="Shim S."/>
            <person name="Yoon M.Y."/>
            <person name="Jang Y.E."/>
            <person name="Han K.S."/>
            <person name="Taeprayoon P."/>
            <person name="Yoon N."/>
            <person name="Somta P."/>
            <person name="Tanya P."/>
            <person name="Kim K.S."/>
            <person name="Gwag J.G."/>
            <person name="Moon J.K."/>
            <person name="Lee Y.H."/>
            <person name="Park B.S."/>
            <person name="Bombarely A."/>
            <person name="Doyle J.J."/>
            <person name="Jackson S.A."/>
            <person name="Schafleitner R."/>
            <person name="Srinives P."/>
            <person name="Varshney R.K."/>
            <person name="Lee S.H."/>
        </authorList>
    </citation>
    <scope>NUCLEOTIDE SEQUENCE [LARGE SCALE GENOMIC DNA]</scope>
    <source>
        <strain evidence="1">cv. VC1973A</strain>
    </source>
</reference>
<dbReference type="OrthoDB" id="1746184at2759"/>
<dbReference type="RefSeq" id="XP_022637082.1">
    <property type="nucleotide sequence ID" value="XM_022781361.1"/>
</dbReference>
<protein>
    <submittedName>
        <fullName evidence="2">Uncharacterized protein LOC106759846</fullName>
    </submittedName>
</protein>